<dbReference type="InterPro" id="IPR017946">
    <property type="entry name" value="PLC-like_Pdiesterase_TIM-brl"/>
</dbReference>
<dbReference type="PROSITE" id="PS51704">
    <property type="entry name" value="GP_PDE"/>
    <property type="match status" value="1"/>
</dbReference>
<evidence type="ECO:0000256" key="1">
    <source>
        <dbReference type="SAM" id="Phobius"/>
    </source>
</evidence>
<evidence type="ECO:0000313" key="4">
    <source>
        <dbReference type="EMBL" id="KAL0477927.1"/>
    </source>
</evidence>
<accession>A0AAW2YLA9</accession>
<protein>
    <submittedName>
        <fullName evidence="4">Glycerophosphoryl diester phosphodiesterase</fullName>
    </submittedName>
</protein>
<evidence type="ECO:0000256" key="2">
    <source>
        <dbReference type="SAM" id="SignalP"/>
    </source>
</evidence>
<keyword evidence="1" id="KW-0812">Transmembrane</keyword>
<dbReference type="Gene3D" id="3.20.20.190">
    <property type="entry name" value="Phosphatidylinositol (PI) phosphodiesterase"/>
    <property type="match status" value="1"/>
</dbReference>
<dbReference type="Proteomes" id="UP001431209">
    <property type="component" value="Unassembled WGS sequence"/>
</dbReference>
<feature type="signal peptide" evidence="2">
    <location>
        <begin position="1"/>
        <end position="16"/>
    </location>
</feature>
<feature type="chain" id="PRO_5043878908" evidence="2">
    <location>
        <begin position="17"/>
        <end position="406"/>
    </location>
</feature>
<dbReference type="GO" id="GO:0006629">
    <property type="term" value="P:lipid metabolic process"/>
    <property type="evidence" value="ECO:0007669"/>
    <property type="project" value="InterPro"/>
</dbReference>
<sequence length="406" mass="46286">MYNVLFVVLFVCVAYSFKQPFPYLEKPYIIAHRGSRVLAPEATIMAFETALSLGAHVLEFDVRITSDNVLVVFHDELLDRTTDASGSVRSRSYDQLQLMDAAHKFTPINNPGLFPHRGSGIKIPSLSQVLQHFWGAKPSTITSDRKAVNFNIEIKDKDPLAVTKLIEEFEKYRTSDWVKAGFKVDNHILVCSKYGSVMDELGKKSTIPTCASETDCMKILIPSLILTSYPVLTPIHHMFSREEPRFCAYSIPSRFSKLDFSNIDFMRTMRSQTDRNDLQIHYWVVNDSEGIQNLIEIGADAIITDRTDVAVKVFKRMNVYKEVQLEDWARSMKGIADKVRSDQLTYGDDVQDLVSIHLCNSPVCYVIENFQLLLVGVIVMSFVCFYQLCYCCYYPIGNTINKIKKD</sequence>
<dbReference type="EMBL" id="JAOPGA020000281">
    <property type="protein sequence ID" value="KAL0477927.1"/>
    <property type="molecule type" value="Genomic_DNA"/>
</dbReference>
<dbReference type="AlphaFoldDB" id="A0AAW2YLA9"/>
<feature type="domain" description="GP-PDE" evidence="3">
    <location>
        <begin position="27"/>
        <end position="314"/>
    </location>
</feature>
<name>A0AAW2YLA9_9EUKA</name>
<reference evidence="4 5" key="1">
    <citation type="submission" date="2024-03" db="EMBL/GenBank/DDBJ databases">
        <title>The Acrasis kona genome and developmental transcriptomes reveal deep origins of eukaryotic multicellular pathways.</title>
        <authorList>
            <person name="Sheikh S."/>
            <person name="Fu C.-J."/>
            <person name="Brown M.W."/>
            <person name="Baldauf S.L."/>
        </authorList>
    </citation>
    <scope>NUCLEOTIDE SEQUENCE [LARGE SCALE GENOMIC DNA]</scope>
    <source>
        <strain evidence="4 5">ATCC MYA-3509</strain>
    </source>
</reference>
<evidence type="ECO:0000259" key="3">
    <source>
        <dbReference type="PROSITE" id="PS51704"/>
    </source>
</evidence>
<dbReference type="InterPro" id="IPR030395">
    <property type="entry name" value="GP_PDE_dom"/>
</dbReference>
<keyword evidence="1" id="KW-1133">Transmembrane helix</keyword>
<dbReference type="GO" id="GO:0008081">
    <property type="term" value="F:phosphoric diester hydrolase activity"/>
    <property type="evidence" value="ECO:0007669"/>
    <property type="project" value="InterPro"/>
</dbReference>
<dbReference type="SUPFAM" id="SSF51695">
    <property type="entry name" value="PLC-like phosphodiesterases"/>
    <property type="match status" value="1"/>
</dbReference>
<evidence type="ECO:0000313" key="5">
    <source>
        <dbReference type="Proteomes" id="UP001431209"/>
    </source>
</evidence>
<proteinExistence type="predicted"/>
<comment type="caution">
    <text evidence="4">The sequence shown here is derived from an EMBL/GenBank/DDBJ whole genome shotgun (WGS) entry which is preliminary data.</text>
</comment>
<dbReference type="Pfam" id="PF03009">
    <property type="entry name" value="GDPD"/>
    <property type="match status" value="1"/>
</dbReference>
<organism evidence="4 5">
    <name type="scientific">Acrasis kona</name>
    <dbReference type="NCBI Taxonomy" id="1008807"/>
    <lineage>
        <taxon>Eukaryota</taxon>
        <taxon>Discoba</taxon>
        <taxon>Heterolobosea</taxon>
        <taxon>Tetramitia</taxon>
        <taxon>Eutetramitia</taxon>
        <taxon>Acrasidae</taxon>
        <taxon>Acrasis</taxon>
    </lineage>
</organism>
<dbReference type="PANTHER" id="PTHR46211:SF14">
    <property type="entry name" value="GLYCEROPHOSPHODIESTER PHOSPHODIESTERASE"/>
    <property type="match status" value="1"/>
</dbReference>
<dbReference type="PANTHER" id="PTHR46211">
    <property type="entry name" value="GLYCEROPHOSPHORYL DIESTER PHOSPHODIESTERASE"/>
    <property type="match status" value="1"/>
</dbReference>
<keyword evidence="1" id="KW-0472">Membrane</keyword>
<keyword evidence="2" id="KW-0732">Signal</keyword>
<keyword evidence="5" id="KW-1185">Reference proteome</keyword>
<gene>
    <name evidence="4" type="ORF">AKO1_012340</name>
</gene>
<feature type="transmembrane region" description="Helical" evidence="1">
    <location>
        <begin position="372"/>
        <end position="396"/>
    </location>
</feature>